<organism evidence="8 9">
    <name type="scientific">Romanomermis culicivorax</name>
    <name type="common">Nematode worm</name>
    <dbReference type="NCBI Taxonomy" id="13658"/>
    <lineage>
        <taxon>Eukaryota</taxon>
        <taxon>Metazoa</taxon>
        <taxon>Ecdysozoa</taxon>
        <taxon>Nematoda</taxon>
        <taxon>Enoplea</taxon>
        <taxon>Dorylaimia</taxon>
        <taxon>Mermithida</taxon>
        <taxon>Mermithoidea</taxon>
        <taxon>Mermithidae</taxon>
        <taxon>Romanomermis</taxon>
    </lineage>
</organism>
<evidence type="ECO:0000256" key="4">
    <source>
        <dbReference type="PIRSR" id="PIRSR000097-1"/>
    </source>
</evidence>
<dbReference type="OMA" id="LWNSQHH"/>
<accession>A0A915IAE4</accession>
<dbReference type="AlphaFoldDB" id="A0A915IAE4"/>
<dbReference type="Gene3D" id="3.20.20.100">
    <property type="entry name" value="NADP-dependent oxidoreductase domain"/>
    <property type="match status" value="1"/>
</dbReference>
<dbReference type="SUPFAM" id="SSF51430">
    <property type="entry name" value="NAD(P)-linked oxidoreductase"/>
    <property type="match status" value="1"/>
</dbReference>
<dbReference type="PRINTS" id="PR00069">
    <property type="entry name" value="ALDKETRDTASE"/>
</dbReference>
<evidence type="ECO:0000313" key="8">
    <source>
        <dbReference type="Proteomes" id="UP000887565"/>
    </source>
</evidence>
<dbReference type="Proteomes" id="UP000887565">
    <property type="component" value="Unplaced"/>
</dbReference>
<proteinExistence type="inferred from homology"/>
<dbReference type="InterPro" id="IPR018170">
    <property type="entry name" value="Aldo/ket_reductase_CS"/>
</dbReference>
<dbReference type="PROSITE" id="PS00798">
    <property type="entry name" value="ALDOKETO_REDUCTASE_1"/>
    <property type="match status" value="1"/>
</dbReference>
<keyword evidence="8" id="KW-1185">Reference proteome</keyword>
<feature type="site" description="Lowers pKa of active site Tyr" evidence="6">
    <location>
        <position position="81"/>
    </location>
</feature>
<evidence type="ECO:0000256" key="1">
    <source>
        <dbReference type="ARBA" id="ARBA00007905"/>
    </source>
</evidence>
<dbReference type="InterPro" id="IPR020471">
    <property type="entry name" value="AKR"/>
</dbReference>
<dbReference type="PIRSF" id="PIRSF000097">
    <property type="entry name" value="AKR"/>
    <property type="match status" value="1"/>
</dbReference>
<keyword evidence="2" id="KW-0521">NADP</keyword>
<evidence type="ECO:0000259" key="7">
    <source>
        <dbReference type="Pfam" id="PF00248"/>
    </source>
</evidence>
<sequence>MITNQSCLTLNSGYQIPQIGLGTWQCKSNEVEKVIETAIQVGYRHLDCAPIYGNEAQIGSTLNKIFESETVVREELFITSKIWSTFHSFKNATICLEKILKDLQLECLDLCLIHWPMGYQEGGESFPKDEYGKPAYSDVDYLETWRALENASKLGKVKSIGLSNFNESQIGRILENCTIQPANLQIECHPYMDQSHLIDYCKSQGIVVTSYGPLSSPANMFRQSSDPSLFDEPVLRSLAQKHSKTIPQIVLKWHIQRGVCAIPKSTKREHLIENLNIWDFELSNEDMALINGINKSWRIVTLDRDRDHVFYPFK</sequence>
<evidence type="ECO:0000256" key="5">
    <source>
        <dbReference type="PIRSR" id="PIRSR000097-2"/>
    </source>
</evidence>
<dbReference type="WBParaSite" id="nRc.2.0.1.t10743-RA">
    <property type="protein sequence ID" value="nRc.2.0.1.t10743-RA"/>
    <property type="gene ID" value="nRc.2.0.1.g10743"/>
</dbReference>
<evidence type="ECO:0000256" key="6">
    <source>
        <dbReference type="PIRSR" id="PIRSR000097-3"/>
    </source>
</evidence>
<name>A0A915IAE4_ROMCU</name>
<feature type="domain" description="NADP-dependent oxidoreductase" evidence="7">
    <location>
        <begin position="19"/>
        <end position="294"/>
    </location>
</feature>
<comment type="similarity">
    <text evidence="1">Belongs to the aldo/keto reductase family.</text>
</comment>
<protein>
    <submittedName>
        <fullName evidence="9">NADP-dependent oxidoreductase domain-containing protein</fullName>
    </submittedName>
</protein>
<dbReference type="FunFam" id="3.20.20.100:FF:000006">
    <property type="entry name" value="Aldo-keto reductase family 1 member A1"/>
    <property type="match status" value="1"/>
</dbReference>
<evidence type="ECO:0000256" key="3">
    <source>
        <dbReference type="ARBA" id="ARBA00023002"/>
    </source>
</evidence>
<dbReference type="Pfam" id="PF00248">
    <property type="entry name" value="Aldo_ket_red"/>
    <property type="match status" value="1"/>
</dbReference>
<feature type="active site" description="Proton donor" evidence="4">
    <location>
        <position position="52"/>
    </location>
</feature>
<feature type="binding site" evidence="5">
    <location>
        <position position="114"/>
    </location>
    <ligand>
        <name>substrate</name>
    </ligand>
</feature>
<reference evidence="9" key="1">
    <citation type="submission" date="2022-11" db="UniProtKB">
        <authorList>
            <consortium name="WormBaseParasite"/>
        </authorList>
    </citation>
    <scope>IDENTIFICATION</scope>
</reference>
<dbReference type="PANTHER" id="PTHR11732">
    <property type="entry name" value="ALDO/KETO REDUCTASE"/>
    <property type="match status" value="1"/>
</dbReference>
<dbReference type="InterPro" id="IPR036812">
    <property type="entry name" value="NAD(P)_OxRdtase_dom_sf"/>
</dbReference>
<evidence type="ECO:0000313" key="9">
    <source>
        <dbReference type="WBParaSite" id="nRc.2.0.1.t10743-RA"/>
    </source>
</evidence>
<dbReference type="InterPro" id="IPR023210">
    <property type="entry name" value="NADP_OxRdtase_dom"/>
</dbReference>
<dbReference type="PROSITE" id="PS00062">
    <property type="entry name" value="ALDOKETO_REDUCTASE_2"/>
    <property type="match status" value="1"/>
</dbReference>
<evidence type="ECO:0000256" key="2">
    <source>
        <dbReference type="ARBA" id="ARBA00022857"/>
    </source>
</evidence>
<keyword evidence="3" id="KW-0560">Oxidoreductase</keyword>
<dbReference type="GO" id="GO:0016491">
    <property type="term" value="F:oxidoreductase activity"/>
    <property type="evidence" value="ECO:0007669"/>
    <property type="project" value="UniProtKB-KW"/>
</dbReference>